<dbReference type="Pfam" id="PF24131">
    <property type="entry name" value="DUF7398"/>
    <property type="match status" value="1"/>
</dbReference>
<dbReference type="OrthoDB" id="11353at10239"/>
<dbReference type="GeneID" id="24608015"/>
<evidence type="ECO:0000313" key="1">
    <source>
        <dbReference type="EMBL" id="AIW03439.1"/>
    </source>
</evidence>
<dbReference type="KEGG" id="vg:24608015"/>
<sequence>MFGFTEHEMEMYQDAVQAFAIEEVATNIVENSKFVAPATEQNGKIVVSDRFVQGVFNDVQTVITITAAAMAYEYAFLQDDGETTEEDTIAHLHTKYESHLIRQFINYSIVFTEDVLPVIVSELVMEMPYLYAAARSSDEFDDELFLEERLAAYTEYLDSNFYEYSGLDDYEDFDEDEAELNEDDFDE</sequence>
<gene>
    <name evidence="1" type="ORF">CPT_Moonbeam41</name>
</gene>
<proteinExistence type="predicted"/>
<keyword evidence="2" id="KW-1185">Reference proteome</keyword>
<dbReference type="Proteomes" id="UP000030207">
    <property type="component" value="Segment"/>
</dbReference>
<protein>
    <submittedName>
        <fullName evidence="1">Uncharacterized protein</fullName>
    </submittedName>
</protein>
<organism evidence="1 2">
    <name type="scientific">Bacillus phage Moonbeam</name>
    <dbReference type="NCBI Taxonomy" id="1540091"/>
    <lineage>
        <taxon>Viruses</taxon>
        <taxon>Duplodnaviria</taxon>
        <taxon>Heunggongvirae</taxon>
        <taxon>Uroviricota</taxon>
        <taxon>Caudoviricetes</taxon>
        <taxon>Herelleviridae</taxon>
        <taxon>Bastillevirinae</taxon>
        <taxon>Moonbeamvirus</taxon>
        <taxon>Moonbeamvirus moonbeam</taxon>
    </lineage>
</organism>
<dbReference type="RefSeq" id="YP_009151604.1">
    <property type="nucleotide sequence ID" value="NC_027374.1"/>
</dbReference>
<name>A0A0A0RP83_9CAUD</name>
<reference evidence="1 2" key="1">
    <citation type="submission" date="2014-07" db="EMBL/GenBank/DDBJ databases">
        <title>Complete Genome of Bacillus megaterium Myophage Moonbeam.</title>
        <authorList>
            <person name="Cadungog J.N."/>
            <person name="Khatemi B.E."/>
            <person name="Hernandez A.C."/>
            <person name="Everett G.F.K."/>
        </authorList>
    </citation>
    <scope>NUCLEOTIDE SEQUENCE [LARGE SCALE GENOMIC DNA]</scope>
</reference>
<accession>A0A0A0RP83</accession>
<dbReference type="InterPro" id="IPR055822">
    <property type="entry name" value="DUF7398"/>
</dbReference>
<evidence type="ECO:0000313" key="2">
    <source>
        <dbReference type="Proteomes" id="UP000030207"/>
    </source>
</evidence>
<dbReference type="EMBL" id="KM236246">
    <property type="protein sequence ID" value="AIW03439.1"/>
    <property type="molecule type" value="Genomic_DNA"/>
</dbReference>